<evidence type="ECO:0000256" key="4">
    <source>
        <dbReference type="ARBA" id="ARBA00047761"/>
    </source>
</evidence>
<dbReference type="InterPro" id="IPR000340">
    <property type="entry name" value="Dual-sp_phosphatase_cat-dom"/>
</dbReference>
<dbReference type="GO" id="GO:0007165">
    <property type="term" value="P:signal transduction"/>
    <property type="evidence" value="ECO:0007669"/>
    <property type="project" value="TreeGrafter"/>
</dbReference>
<dbReference type="GO" id="GO:0005829">
    <property type="term" value="C:cytosol"/>
    <property type="evidence" value="ECO:0007669"/>
    <property type="project" value="TreeGrafter"/>
</dbReference>
<comment type="similarity">
    <text evidence="1">Belongs to the protein-tyrosine phosphatase family. Non-receptor class dual specificity subfamily.</text>
</comment>
<feature type="domain" description="Tyrosine specific protein phosphatases" evidence="8">
    <location>
        <begin position="65"/>
        <end position="125"/>
    </location>
</feature>
<accession>A0A0X3NYR2</accession>
<evidence type="ECO:0000256" key="3">
    <source>
        <dbReference type="ARBA" id="ARBA00022912"/>
    </source>
</evidence>
<organism evidence="9">
    <name type="scientific">Schistocephalus solidus</name>
    <name type="common">Tapeworm</name>
    <dbReference type="NCBI Taxonomy" id="70667"/>
    <lineage>
        <taxon>Eukaryota</taxon>
        <taxon>Metazoa</taxon>
        <taxon>Spiralia</taxon>
        <taxon>Lophotrochozoa</taxon>
        <taxon>Platyhelminthes</taxon>
        <taxon>Cestoda</taxon>
        <taxon>Eucestoda</taxon>
        <taxon>Diphyllobothriidea</taxon>
        <taxon>Diphyllobothriidae</taxon>
        <taxon>Schistocephalus</taxon>
    </lineage>
</organism>
<dbReference type="PROSITE" id="PS50054">
    <property type="entry name" value="TYR_PHOSPHATASE_DUAL"/>
    <property type="match status" value="1"/>
</dbReference>
<dbReference type="Gene3D" id="3.90.190.10">
    <property type="entry name" value="Protein tyrosine phosphatase superfamily"/>
    <property type="match status" value="1"/>
</dbReference>
<feature type="domain" description="Tyrosine-protein phosphatase" evidence="7">
    <location>
        <begin position="4"/>
        <end position="144"/>
    </location>
</feature>
<evidence type="ECO:0000313" key="9">
    <source>
        <dbReference type="EMBL" id="JAP44931.1"/>
    </source>
</evidence>
<evidence type="ECO:0000259" key="7">
    <source>
        <dbReference type="PROSITE" id="PS50054"/>
    </source>
</evidence>
<dbReference type="Pfam" id="PF00782">
    <property type="entry name" value="DSPc"/>
    <property type="match status" value="1"/>
</dbReference>
<dbReference type="PANTHER" id="PTHR45948">
    <property type="entry name" value="DUAL SPECIFICITY PROTEIN PHOSPHATASE DDB_G0269404-RELATED"/>
    <property type="match status" value="1"/>
</dbReference>
<dbReference type="EMBL" id="GEEE01018294">
    <property type="protein sequence ID" value="JAP44931.1"/>
    <property type="molecule type" value="Transcribed_RNA"/>
</dbReference>
<keyword evidence="3" id="KW-0904">Protein phosphatase</keyword>
<sequence length="261" mass="28740">MGGSMSIIVPGIYVGGISSAKSEAQLDENRITHICSALHYPLTVDQGRIHKQFLVRDSPDEDLSKHFLTAAEFIHSGRVSNGSVLVHCACGISRSVSFVIAYLLCITDFSLSDLYKALRAARVGACPNTGFLRQLQHFEKTEAHKQGRKFLIAQFGEWPPERAALDSQEINRLIAIQDEFIRTGYYPGDVRPPESRNDATVDAGGDAGNSSTDSPQPKPTSFFCRLRDTQRTLEEALSDSRKRENTEDFETLDSADAPSSS</sequence>
<dbReference type="InterPro" id="IPR029021">
    <property type="entry name" value="Prot-tyrosine_phosphatase-like"/>
</dbReference>
<protein>
    <submittedName>
        <fullName evidence="9">Dual specificity protein phosphatase 22</fullName>
    </submittedName>
</protein>
<dbReference type="SMART" id="SM00195">
    <property type="entry name" value="DSPc"/>
    <property type="match status" value="1"/>
</dbReference>
<dbReference type="GO" id="GO:0004722">
    <property type="term" value="F:protein serine/threonine phosphatase activity"/>
    <property type="evidence" value="ECO:0007669"/>
    <property type="project" value="UniProtKB-EC"/>
</dbReference>
<dbReference type="PROSITE" id="PS50056">
    <property type="entry name" value="TYR_PHOSPHATASE_2"/>
    <property type="match status" value="1"/>
</dbReference>
<feature type="compositionally biased region" description="Basic and acidic residues" evidence="6">
    <location>
        <begin position="225"/>
        <end position="246"/>
    </location>
</feature>
<evidence type="ECO:0000256" key="5">
    <source>
        <dbReference type="ARBA" id="ARBA00048336"/>
    </source>
</evidence>
<dbReference type="AlphaFoldDB" id="A0A0X3NYR2"/>
<dbReference type="PANTHER" id="PTHR45948:SF2">
    <property type="entry name" value="DUAL SPECIFICITY PROTEIN PHOSPHATASE"/>
    <property type="match status" value="1"/>
</dbReference>
<evidence type="ECO:0000256" key="1">
    <source>
        <dbReference type="ARBA" id="ARBA00008601"/>
    </source>
</evidence>
<dbReference type="GO" id="GO:0004725">
    <property type="term" value="F:protein tyrosine phosphatase activity"/>
    <property type="evidence" value="ECO:0007669"/>
    <property type="project" value="TreeGrafter"/>
</dbReference>
<dbReference type="InterPro" id="IPR000387">
    <property type="entry name" value="Tyr_Pase_dom"/>
</dbReference>
<dbReference type="InterPro" id="IPR003595">
    <property type="entry name" value="Tyr_Pase_cat"/>
</dbReference>
<proteinExistence type="inferred from homology"/>
<evidence type="ECO:0000256" key="2">
    <source>
        <dbReference type="ARBA" id="ARBA00022801"/>
    </source>
</evidence>
<keyword evidence="2" id="KW-0378">Hydrolase</keyword>
<evidence type="ECO:0000259" key="8">
    <source>
        <dbReference type="PROSITE" id="PS50056"/>
    </source>
</evidence>
<dbReference type="InterPro" id="IPR020422">
    <property type="entry name" value="TYR_PHOSPHATASE_DUAL_dom"/>
</dbReference>
<feature type="region of interest" description="Disordered" evidence="6">
    <location>
        <begin position="186"/>
        <end position="261"/>
    </location>
</feature>
<name>A0A0X3NYR2_SCHSO</name>
<dbReference type="SUPFAM" id="SSF52799">
    <property type="entry name" value="(Phosphotyrosine protein) phosphatases II"/>
    <property type="match status" value="1"/>
</dbReference>
<gene>
    <name evidence="9" type="primary">DUS22</name>
    <name evidence="9" type="ORF">TR133035</name>
</gene>
<comment type="catalytic activity">
    <reaction evidence="5">
        <text>O-phospho-L-threonyl-[protein] + H2O = L-threonyl-[protein] + phosphate</text>
        <dbReference type="Rhea" id="RHEA:47004"/>
        <dbReference type="Rhea" id="RHEA-COMP:11060"/>
        <dbReference type="Rhea" id="RHEA-COMP:11605"/>
        <dbReference type="ChEBI" id="CHEBI:15377"/>
        <dbReference type="ChEBI" id="CHEBI:30013"/>
        <dbReference type="ChEBI" id="CHEBI:43474"/>
        <dbReference type="ChEBI" id="CHEBI:61977"/>
        <dbReference type="EC" id="3.1.3.16"/>
    </reaction>
</comment>
<dbReference type="SMART" id="SM00404">
    <property type="entry name" value="PTPc_motif"/>
    <property type="match status" value="1"/>
</dbReference>
<comment type="catalytic activity">
    <reaction evidence="4">
        <text>O-phospho-L-seryl-[protein] + H2O = L-seryl-[protein] + phosphate</text>
        <dbReference type="Rhea" id="RHEA:20629"/>
        <dbReference type="Rhea" id="RHEA-COMP:9863"/>
        <dbReference type="Rhea" id="RHEA-COMP:11604"/>
        <dbReference type="ChEBI" id="CHEBI:15377"/>
        <dbReference type="ChEBI" id="CHEBI:29999"/>
        <dbReference type="ChEBI" id="CHEBI:43474"/>
        <dbReference type="ChEBI" id="CHEBI:83421"/>
        <dbReference type="EC" id="3.1.3.16"/>
    </reaction>
</comment>
<reference evidence="9" key="1">
    <citation type="submission" date="2016-01" db="EMBL/GenBank/DDBJ databases">
        <title>Reference transcriptome for the parasite Schistocephalus solidus: insights into the molecular evolution of parasitism.</title>
        <authorList>
            <person name="Hebert F.O."/>
            <person name="Grambauer S."/>
            <person name="Barber I."/>
            <person name="Landry C.R."/>
            <person name="Aubin-Horth N."/>
        </authorList>
    </citation>
    <scope>NUCLEOTIDE SEQUENCE</scope>
</reference>
<evidence type="ECO:0000256" key="6">
    <source>
        <dbReference type="SAM" id="MobiDB-lite"/>
    </source>
</evidence>